<dbReference type="EMBL" id="JANJOU010000001">
    <property type="protein sequence ID" value="MCR0980861.1"/>
    <property type="molecule type" value="Genomic_DNA"/>
</dbReference>
<evidence type="ECO:0000313" key="1">
    <source>
        <dbReference type="EMBL" id="MCR0980861.1"/>
    </source>
</evidence>
<name>A0ABT1WYD4_9PROT</name>
<keyword evidence="2" id="KW-1185">Reference proteome</keyword>
<reference evidence="1 2" key="1">
    <citation type="submission" date="2022-06" db="EMBL/GenBank/DDBJ databases">
        <title>Roseomonas CN29.</title>
        <authorList>
            <person name="Cheng Y."/>
            <person name="He X."/>
        </authorList>
    </citation>
    <scope>NUCLEOTIDE SEQUENCE [LARGE SCALE GENOMIC DNA]</scope>
    <source>
        <strain evidence="1 2">CN29</strain>
    </source>
</reference>
<evidence type="ECO:0008006" key="3">
    <source>
        <dbReference type="Google" id="ProtNLM"/>
    </source>
</evidence>
<organism evidence="1 2">
    <name type="scientific">Roseomonas populi</name>
    <dbReference type="NCBI Taxonomy" id="3121582"/>
    <lineage>
        <taxon>Bacteria</taxon>
        <taxon>Pseudomonadati</taxon>
        <taxon>Pseudomonadota</taxon>
        <taxon>Alphaproteobacteria</taxon>
        <taxon>Acetobacterales</taxon>
        <taxon>Roseomonadaceae</taxon>
        <taxon>Roseomonas</taxon>
    </lineage>
</organism>
<comment type="caution">
    <text evidence="1">The sequence shown here is derived from an EMBL/GenBank/DDBJ whole genome shotgun (WGS) entry which is preliminary data.</text>
</comment>
<dbReference type="RefSeq" id="WP_257714524.1">
    <property type="nucleotide sequence ID" value="NZ_JANJOU010000001.1"/>
</dbReference>
<accession>A0ABT1WYD4</accession>
<sequence length="207" mass="23999">MTDAALARELGVTQPALGNYRKGQLTPRQIFNLMESYARSKERRFIEDTIVPIVEFFYLDAVETRKGKSWQIFSCQDENDRPHPYYTGLKKRLDSSHGIYVFHDSRGRAIYAGKAQRLSLWTEMNNAFNRDRGEVQNIKRVNHPSNRVEFQGTEEKRRRIVREAVALHDIASYVSAYQVPDGLIGKLEALIVRSFANDLLNVRMENF</sequence>
<dbReference type="Proteomes" id="UP001524642">
    <property type="component" value="Unassembled WGS sequence"/>
</dbReference>
<evidence type="ECO:0000313" key="2">
    <source>
        <dbReference type="Proteomes" id="UP001524642"/>
    </source>
</evidence>
<proteinExistence type="predicted"/>
<protein>
    <recommendedName>
        <fullName evidence="3">XRE family transcriptional regulator</fullName>
    </recommendedName>
</protein>
<dbReference type="Gene3D" id="3.40.1440.10">
    <property type="entry name" value="GIY-YIG endonuclease"/>
    <property type="match status" value="1"/>
</dbReference>
<dbReference type="InterPro" id="IPR035901">
    <property type="entry name" value="GIY-YIG_endonuc_sf"/>
</dbReference>
<gene>
    <name evidence="1" type="ORF">NRP21_02225</name>
</gene>